<accession>A0A1F7GEH2</accession>
<evidence type="ECO:0000313" key="2">
    <source>
        <dbReference type="Proteomes" id="UP000177208"/>
    </source>
</evidence>
<dbReference type="Gene3D" id="3.40.50.1220">
    <property type="entry name" value="TPP-binding domain"/>
    <property type="match status" value="1"/>
</dbReference>
<protein>
    <submittedName>
        <fullName evidence="1">Uncharacterized protein</fullName>
    </submittedName>
</protein>
<proteinExistence type="predicted"/>
<evidence type="ECO:0000313" key="1">
    <source>
        <dbReference type="EMBL" id="OGK17287.1"/>
    </source>
</evidence>
<name>A0A1F7GEH2_9BACT</name>
<dbReference type="EMBL" id="MFZG01000009">
    <property type="protein sequence ID" value="OGK17287.1"/>
    <property type="molecule type" value="Genomic_DNA"/>
</dbReference>
<dbReference type="InterPro" id="IPR029035">
    <property type="entry name" value="DHS-like_NAD/FAD-binding_dom"/>
</dbReference>
<dbReference type="Proteomes" id="UP000177208">
    <property type="component" value="Unassembled WGS sequence"/>
</dbReference>
<comment type="caution">
    <text evidence="1">The sequence shown here is derived from an EMBL/GenBank/DDBJ whole genome shotgun (WGS) entry which is preliminary data.</text>
</comment>
<dbReference type="AlphaFoldDB" id="A0A1F7GEH2"/>
<dbReference type="SUPFAM" id="SSF52467">
    <property type="entry name" value="DHS-like NAD/FAD-binding domain"/>
    <property type="match status" value="1"/>
</dbReference>
<gene>
    <name evidence="1" type="ORF">A2774_03725</name>
</gene>
<reference evidence="1 2" key="1">
    <citation type="journal article" date="2016" name="Nat. Commun.">
        <title>Thousands of microbial genomes shed light on interconnected biogeochemical processes in an aquifer system.</title>
        <authorList>
            <person name="Anantharaman K."/>
            <person name="Brown C.T."/>
            <person name="Hug L.A."/>
            <person name="Sharon I."/>
            <person name="Castelle C.J."/>
            <person name="Probst A.J."/>
            <person name="Thomas B.C."/>
            <person name="Singh A."/>
            <person name="Wilkins M.J."/>
            <person name="Karaoz U."/>
            <person name="Brodie E.L."/>
            <person name="Williams K.H."/>
            <person name="Hubbard S.S."/>
            <person name="Banfield J.F."/>
        </authorList>
    </citation>
    <scope>NUCLEOTIDE SEQUENCE [LARGE SCALE GENOMIC DNA]</scope>
</reference>
<sequence>MALPVEVLTHLNEKLVNRWHTQFEASGNTNLEGLWRRTQNRENKDESGWSPTDQRRRIVHYIDQYDLVRHPEDVGLGLITPYLWREVVSPSDEIAKYLELLRADLNRRRWEKKESGDQYGHYIKDDLEIKYRVFERDPHDEIEGRSFPPGYIVMETTISSVEDSVSSDQKQHPWEVLKTGIRKKDIRGNPEEIDDLRILEKRGLLPMQVELGCGPSIEAGIPPLYYLHGIYYVHNSHTGKFIFGPQKDKLLIDIVQNPEKFYGRAALPFSASLIAEPTPFYKLLAELHDQGIIVGDIITNNFDGLPRVVGLKERYIRRYDEVNITPKIDFDPDAKSLVVVGVHADRRRVEHSARDQGIQVIYVDPEGYRLPDGTFTSHLLESPQDEDLIIRKTAAEFADMWKSTFR</sequence>
<organism evidence="1 2">
    <name type="scientific">Candidatus Roizmanbacteria bacterium RIFCSPHIGHO2_01_FULL_39_12c</name>
    <dbReference type="NCBI Taxonomy" id="1802031"/>
    <lineage>
        <taxon>Bacteria</taxon>
        <taxon>Candidatus Roizmaniibacteriota</taxon>
    </lineage>
</organism>